<evidence type="ECO:0000256" key="2">
    <source>
        <dbReference type="ARBA" id="ARBA00022448"/>
    </source>
</evidence>
<feature type="domain" description="ABC transporter" evidence="6">
    <location>
        <begin position="3"/>
        <end position="231"/>
    </location>
</feature>
<dbReference type="PROSITE" id="PS50893">
    <property type="entry name" value="ABC_TRANSPORTER_2"/>
    <property type="match status" value="1"/>
</dbReference>
<dbReference type="InterPro" id="IPR027417">
    <property type="entry name" value="P-loop_NTPase"/>
</dbReference>
<dbReference type="SUPFAM" id="SSF52540">
    <property type="entry name" value="P-loop containing nucleoside triphosphate hydrolases"/>
    <property type="match status" value="1"/>
</dbReference>
<comment type="similarity">
    <text evidence="1">Belongs to the ABC transporter superfamily.</text>
</comment>
<evidence type="ECO:0000256" key="4">
    <source>
        <dbReference type="ARBA" id="ARBA00022840"/>
    </source>
</evidence>
<evidence type="ECO:0000313" key="7">
    <source>
        <dbReference type="EMBL" id="MBW8483859.1"/>
    </source>
</evidence>
<name>A0ABS7FTX2_9ACTN</name>
<dbReference type="Pfam" id="PF00005">
    <property type="entry name" value="ABC_tran"/>
    <property type="match status" value="1"/>
</dbReference>
<dbReference type="Gene3D" id="3.40.50.300">
    <property type="entry name" value="P-loop containing nucleotide triphosphate hydrolases"/>
    <property type="match status" value="1"/>
</dbReference>
<evidence type="ECO:0000256" key="1">
    <source>
        <dbReference type="ARBA" id="ARBA00005417"/>
    </source>
</evidence>
<keyword evidence="8" id="KW-1185">Reference proteome</keyword>
<sequence length="302" mass="30923">MIADFSAIVARGMGVRRGGRWLLRPAAFGMSEGVIGIAGPPGAGKSALLATFATLRRPNSGALEILGHDTGNSAGLRAIRARIGFLPGRFSWAATMTAAEFTGYSAYYKGMRTPDVRQVLKRLDLTEAADTPLSLLPPDVRMRAGLAATCVHEPDLVLLNEPLHGLDGGGRDLVPVLRSLAPTVVATAESAADLAPWCDRVFTLDRGRLDELPPRAAGVPAPRAAAPRASRAGSGGTEDGSRACPDGARAARPCTSPAAGGAAHDGRAAGPDRPGGRPSLRTPPPHLPPSPVLVPAGSGAGV</sequence>
<feature type="compositionally biased region" description="Low complexity" evidence="5">
    <location>
        <begin position="257"/>
        <end position="280"/>
    </location>
</feature>
<dbReference type="SMART" id="SM00382">
    <property type="entry name" value="AAA"/>
    <property type="match status" value="1"/>
</dbReference>
<feature type="region of interest" description="Disordered" evidence="5">
    <location>
        <begin position="211"/>
        <end position="302"/>
    </location>
</feature>
<gene>
    <name evidence="7" type="ORF">K1Y72_15840</name>
</gene>
<protein>
    <submittedName>
        <fullName evidence="7">ATP-binding cassette domain-containing protein</fullName>
    </submittedName>
</protein>
<evidence type="ECO:0000259" key="6">
    <source>
        <dbReference type="PROSITE" id="PS50893"/>
    </source>
</evidence>
<dbReference type="Proteomes" id="UP000774570">
    <property type="component" value="Unassembled WGS sequence"/>
</dbReference>
<keyword evidence="3" id="KW-0547">Nucleotide-binding</keyword>
<dbReference type="PANTHER" id="PTHR43335:SF2">
    <property type="entry name" value="ABC TRANSPORTER, ATP-BINDING PROTEIN"/>
    <property type="match status" value="1"/>
</dbReference>
<accession>A0ABS7FTX2</accession>
<dbReference type="EMBL" id="JAIBOA010000009">
    <property type="protein sequence ID" value="MBW8483859.1"/>
    <property type="molecule type" value="Genomic_DNA"/>
</dbReference>
<dbReference type="InterPro" id="IPR003439">
    <property type="entry name" value="ABC_transporter-like_ATP-bd"/>
</dbReference>
<proteinExistence type="inferred from homology"/>
<organism evidence="7 8">
    <name type="scientific">Actinomadura parmotrematis</name>
    <dbReference type="NCBI Taxonomy" id="2864039"/>
    <lineage>
        <taxon>Bacteria</taxon>
        <taxon>Bacillati</taxon>
        <taxon>Actinomycetota</taxon>
        <taxon>Actinomycetes</taxon>
        <taxon>Streptosporangiales</taxon>
        <taxon>Thermomonosporaceae</taxon>
        <taxon>Actinomadura</taxon>
    </lineage>
</organism>
<keyword evidence="2" id="KW-0813">Transport</keyword>
<reference evidence="7 8" key="1">
    <citation type="submission" date="2021-07" db="EMBL/GenBank/DDBJ databases">
        <title>Actinomadura sp. PM05-2 isolated from lichen.</title>
        <authorList>
            <person name="Somphong A."/>
            <person name="Phongsopitanun W."/>
            <person name="Tanasupawat S."/>
            <person name="Peongsungnone V."/>
        </authorList>
    </citation>
    <scope>NUCLEOTIDE SEQUENCE [LARGE SCALE GENOMIC DNA]</scope>
    <source>
        <strain evidence="7 8">PM05-2</strain>
    </source>
</reference>
<dbReference type="PANTHER" id="PTHR43335">
    <property type="entry name" value="ABC TRANSPORTER, ATP-BINDING PROTEIN"/>
    <property type="match status" value="1"/>
</dbReference>
<dbReference type="GO" id="GO:0005524">
    <property type="term" value="F:ATP binding"/>
    <property type="evidence" value="ECO:0007669"/>
    <property type="project" value="UniProtKB-KW"/>
</dbReference>
<keyword evidence="4 7" id="KW-0067">ATP-binding</keyword>
<comment type="caution">
    <text evidence="7">The sequence shown here is derived from an EMBL/GenBank/DDBJ whole genome shotgun (WGS) entry which is preliminary data.</text>
</comment>
<evidence type="ECO:0000256" key="5">
    <source>
        <dbReference type="SAM" id="MobiDB-lite"/>
    </source>
</evidence>
<dbReference type="InterPro" id="IPR003593">
    <property type="entry name" value="AAA+_ATPase"/>
</dbReference>
<feature type="compositionally biased region" description="Pro residues" evidence="5">
    <location>
        <begin position="281"/>
        <end position="292"/>
    </location>
</feature>
<feature type="compositionally biased region" description="Low complexity" evidence="5">
    <location>
        <begin position="214"/>
        <end position="232"/>
    </location>
</feature>
<evidence type="ECO:0000256" key="3">
    <source>
        <dbReference type="ARBA" id="ARBA00022741"/>
    </source>
</evidence>
<evidence type="ECO:0000313" key="8">
    <source>
        <dbReference type="Proteomes" id="UP000774570"/>
    </source>
</evidence>